<evidence type="ECO:0000256" key="1">
    <source>
        <dbReference type="SAM" id="Phobius"/>
    </source>
</evidence>
<evidence type="ECO:0000313" key="2">
    <source>
        <dbReference type="EMBL" id="JAH91296.1"/>
    </source>
</evidence>
<keyword evidence="1" id="KW-0472">Membrane</keyword>
<keyword evidence="1" id="KW-1133">Transmembrane helix</keyword>
<reference evidence="2" key="2">
    <citation type="journal article" date="2015" name="Fish Shellfish Immunol.">
        <title>Early steps in the European eel (Anguilla anguilla)-Vibrio vulnificus interaction in the gills: Role of the RtxA13 toxin.</title>
        <authorList>
            <person name="Callol A."/>
            <person name="Pajuelo D."/>
            <person name="Ebbesson L."/>
            <person name="Teles M."/>
            <person name="MacKenzie S."/>
            <person name="Amaro C."/>
        </authorList>
    </citation>
    <scope>NUCLEOTIDE SEQUENCE</scope>
</reference>
<protein>
    <submittedName>
        <fullName evidence="2">Uncharacterized protein</fullName>
    </submittedName>
</protein>
<reference evidence="2" key="1">
    <citation type="submission" date="2014-11" db="EMBL/GenBank/DDBJ databases">
        <authorList>
            <person name="Amaro Gonzalez C."/>
        </authorList>
    </citation>
    <scope>NUCLEOTIDE SEQUENCE</scope>
</reference>
<organism evidence="2">
    <name type="scientific">Anguilla anguilla</name>
    <name type="common">European freshwater eel</name>
    <name type="synonym">Muraena anguilla</name>
    <dbReference type="NCBI Taxonomy" id="7936"/>
    <lineage>
        <taxon>Eukaryota</taxon>
        <taxon>Metazoa</taxon>
        <taxon>Chordata</taxon>
        <taxon>Craniata</taxon>
        <taxon>Vertebrata</taxon>
        <taxon>Euteleostomi</taxon>
        <taxon>Actinopterygii</taxon>
        <taxon>Neopterygii</taxon>
        <taxon>Teleostei</taxon>
        <taxon>Anguilliformes</taxon>
        <taxon>Anguillidae</taxon>
        <taxon>Anguilla</taxon>
    </lineage>
</organism>
<feature type="transmembrane region" description="Helical" evidence="1">
    <location>
        <begin position="29"/>
        <end position="50"/>
    </location>
</feature>
<proteinExistence type="predicted"/>
<accession>A0A0E9WLY8</accession>
<keyword evidence="1" id="KW-0812">Transmembrane</keyword>
<name>A0A0E9WLY8_ANGAN</name>
<dbReference type="EMBL" id="GBXM01017281">
    <property type="protein sequence ID" value="JAH91296.1"/>
    <property type="molecule type" value="Transcribed_RNA"/>
</dbReference>
<feature type="transmembrane region" description="Helical" evidence="1">
    <location>
        <begin position="71"/>
        <end position="88"/>
    </location>
</feature>
<sequence length="96" mass="10719">MEREGGGISVVGWAVLWCLNLRCISGLKFVLNLFLFFFFASCLLYCKCIFIKKCGTELPLTDKGNAAMKETQSYTLSAFCVLMSVWGFNTVSSSDF</sequence>
<dbReference type="AlphaFoldDB" id="A0A0E9WLY8"/>